<comment type="caution">
    <text evidence="2">The sequence shown here is derived from an EMBL/GenBank/DDBJ whole genome shotgun (WGS) entry which is preliminary data.</text>
</comment>
<dbReference type="Pfam" id="PF03399">
    <property type="entry name" value="SAC3_GANP"/>
    <property type="match status" value="1"/>
</dbReference>
<dbReference type="EMBL" id="CANTFL010001450">
    <property type="protein sequence ID" value="CAI5741510.1"/>
    <property type="molecule type" value="Genomic_DNA"/>
</dbReference>
<organism evidence="2 3">
    <name type="scientific">Hyaloperonospora brassicae</name>
    <name type="common">Brassica downy mildew</name>
    <name type="synonym">Peronospora brassicae</name>
    <dbReference type="NCBI Taxonomy" id="162125"/>
    <lineage>
        <taxon>Eukaryota</taxon>
        <taxon>Sar</taxon>
        <taxon>Stramenopiles</taxon>
        <taxon>Oomycota</taxon>
        <taxon>Peronosporomycetes</taxon>
        <taxon>Peronosporales</taxon>
        <taxon>Peronosporaceae</taxon>
        <taxon>Hyaloperonospora</taxon>
    </lineage>
</organism>
<evidence type="ECO:0000259" key="1">
    <source>
        <dbReference type="Pfam" id="PF03399"/>
    </source>
</evidence>
<dbReference type="GO" id="GO:0006406">
    <property type="term" value="P:mRNA export from nucleus"/>
    <property type="evidence" value="ECO:0007669"/>
    <property type="project" value="TreeGrafter"/>
</dbReference>
<dbReference type="GO" id="GO:0070390">
    <property type="term" value="C:transcription export complex 2"/>
    <property type="evidence" value="ECO:0007669"/>
    <property type="project" value="TreeGrafter"/>
</dbReference>
<proteinExistence type="predicted"/>
<dbReference type="InterPro" id="IPR045107">
    <property type="entry name" value="SAC3/GANP/THP3"/>
</dbReference>
<keyword evidence="3" id="KW-1185">Reference proteome</keyword>
<dbReference type="AlphaFoldDB" id="A0AAV0V0Q2"/>
<name>A0AAV0V0Q2_HYABA</name>
<dbReference type="PANTHER" id="PTHR12436:SF3">
    <property type="entry name" value="GERMINAL-CENTER ASSOCIATED NUCLEAR PROTEIN"/>
    <property type="match status" value="1"/>
</dbReference>
<evidence type="ECO:0000313" key="2">
    <source>
        <dbReference type="EMBL" id="CAI5741510.1"/>
    </source>
</evidence>
<dbReference type="Gene3D" id="1.25.40.990">
    <property type="match status" value="1"/>
</dbReference>
<dbReference type="Proteomes" id="UP001162031">
    <property type="component" value="Unassembled WGS sequence"/>
</dbReference>
<dbReference type="GO" id="GO:0005737">
    <property type="term" value="C:cytoplasm"/>
    <property type="evidence" value="ECO:0007669"/>
    <property type="project" value="TreeGrafter"/>
</dbReference>
<gene>
    <name evidence="2" type="ORF">HBR001_LOCUS8519</name>
</gene>
<dbReference type="InterPro" id="IPR005062">
    <property type="entry name" value="SAC3/GANP/THP3_conserved"/>
</dbReference>
<evidence type="ECO:0000313" key="3">
    <source>
        <dbReference type="Proteomes" id="UP001162031"/>
    </source>
</evidence>
<reference evidence="2" key="1">
    <citation type="submission" date="2022-12" db="EMBL/GenBank/DDBJ databases">
        <authorList>
            <person name="Webb A."/>
        </authorList>
    </citation>
    <scope>NUCLEOTIDE SEQUENCE</scope>
    <source>
        <strain evidence="2">Hp1</strain>
    </source>
</reference>
<feature type="domain" description="SAC3/GANP/THP3 conserved" evidence="1">
    <location>
        <begin position="49"/>
        <end position="349"/>
    </location>
</feature>
<sequence>MDRRDSRGKGHDRGNNGDKLHRVVSIASSASLVSVSLQQEPIHGECQALCPLKEEQERRATHELSRFECPNENVPFLVAVKKYRRAAAGRDVFIASALRPAPVLLRTLRHLFTTVLQWPQSGFDSCLPTVNATLQPLEARPNEFLALYYFVNDRVRSVRQDFTVQRIESVSLMIALQQIARFYLVARLLSVQLLGDGNSAQDWSDKLNDEQLVSALSQLRALYGRHKLNDVDQDVVPELQNAGEFVAYDVLLQIDKPQDVAWMLLKLSSKLRGLPMVQRALRTFVAFQTDDYHAFFVEFNAMTVLERAALLHHLSKVWTRSLRMMNKAFGKQDRFPLETLARWMNLVGPQSTGNGDELAAILCEALDIHTQRCPHERPSTRGDASNVADCWEHIDQVADHDASRSATKPSAYGFAQFKVAPLHDQLDSNAVKLLLRDVAQRLMDNPDAAPLTATDWIMGTSTSTDQADAT</sequence>
<accession>A0AAV0V0Q2</accession>
<dbReference type="PANTHER" id="PTHR12436">
    <property type="entry name" value="80 KDA MCM3-ASSOCIATED PROTEIN"/>
    <property type="match status" value="1"/>
</dbReference>
<protein>
    <recommendedName>
        <fullName evidence="1">SAC3/GANP/THP3 conserved domain-containing protein</fullName>
    </recommendedName>
</protein>